<keyword evidence="2" id="KW-0378">Hydrolase</keyword>
<dbReference type="InterPro" id="IPR050471">
    <property type="entry name" value="AB_hydrolase"/>
</dbReference>
<dbReference type="RefSeq" id="WP_165053171.1">
    <property type="nucleotide sequence ID" value="NZ_JAALFE010000025.1"/>
</dbReference>
<comment type="caution">
    <text evidence="2">The sequence shown here is derived from an EMBL/GenBank/DDBJ whole genome shotgun (WGS) entry which is preliminary data.</text>
</comment>
<dbReference type="Gene3D" id="3.40.50.1820">
    <property type="entry name" value="alpha/beta hydrolase"/>
    <property type="match status" value="1"/>
</dbReference>
<dbReference type="EMBL" id="JAALFE010000025">
    <property type="protein sequence ID" value="NGQ92901.1"/>
    <property type="molecule type" value="Genomic_DNA"/>
</dbReference>
<feature type="domain" description="AB hydrolase-1" evidence="1">
    <location>
        <begin position="55"/>
        <end position="305"/>
    </location>
</feature>
<dbReference type="AlphaFoldDB" id="A0A6M1UBA9"/>
<dbReference type="Pfam" id="PF00561">
    <property type="entry name" value="Abhydrolase_1"/>
    <property type="match status" value="1"/>
</dbReference>
<dbReference type="Proteomes" id="UP000474758">
    <property type="component" value="Unassembled WGS sequence"/>
</dbReference>
<evidence type="ECO:0000259" key="1">
    <source>
        <dbReference type="Pfam" id="PF00561"/>
    </source>
</evidence>
<gene>
    <name evidence="2" type="ORF">G5V65_18575</name>
</gene>
<name>A0A6M1UBA9_9RHOB</name>
<dbReference type="GO" id="GO:0046503">
    <property type="term" value="P:glycerolipid catabolic process"/>
    <property type="evidence" value="ECO:0007669"/>
    <property type="project" value="TreeGrafter"/>
</dbReference>
<protein>
    <submittedName>
        <fullName evidence="2">Alpha/beta hydrolase</fullName>
    </submittedName>
</protein>
<reference evidence="2 3" key="1">
    <citation type="submission" date="2020-02" db="EMBL/GenBank/DDBJ databases">
        <title>Rhodobacter translucens sp. nov., a novel bacterium isolated from activated sludge.</title>
        <authorList>
            <person name="Liu J."/>
        </authorList>
    </citation>
    <scope>NUCLEOTIDE SEQUENCE [LARGE SCALE GENOMIC DNA]</scope>
    <source>
        <strain evidence="2 3">HX-7-19</strain>
    </source>
</reference>
<evidence type="ECO:0000313" key="2">
    <source>
        <dbReference type="EMBL" id="NGQ92901.1"/>
    </source>
</evidence>
<evidence type="ECO:0000313" key="3">
    <source>
        <dbReference type="Proteomes" id="UP000474758"/>
    </source>
</evidence>
<sequence length="327" mass="34292">MIGAIVEEVLEEVAEGMIEDALDKAADGTTEPRRIIRPGPMELACVTDGPDSGEAVILVHGLGQTIADWPEGFVSGLAAQGYRVVRLDNRDAGRSSRLTHLGDPALVLQSLGHAVGLPDLVPPPYRLAAMAGDVIGVMDGLGISRAHVVGVSMGGMIVQHLAALAPGRVLSMTCIMSSSGAPGLPPPREDVAAALATPEAPDLAGMLQFRELVAGPLDPADRAELAARVAAAFAYGTPHDAGTRRQYAAILADTARYRLLADLDVPTLVIHGEDDPFVRPDHGIDIANRIPGARRILLPRMGHEITASFAPVLAQLVSRHLRGQPPL</sequence>
<accession>A0A6M1UBA9</accession>
<dbReference type="InterPro" id="IPR000073">
    <property type="entry name" value="AB_hydrolase_1"/>
</dbReference>
<dbReference type="PANTHER" id="PTHR43433:SF5">
    <property type="entry name" value="AB HYDROLASE-1 DOMAIN-CONTAINING PROTEIN"/>
    <property type="match status" value="1"/>
</dbReference>
<dbReference type="SUPFAM" id="SSF53474">
    <property type="entry name" value="alpha/beta-Hydrolases"/>
    <property type="match status" value="1"/>
</dbReference>
<dbReference type="InterPro" id="IPR029058">
    <property type="entry name" value="AB_hydrolase_fold"/>
</dbReference>
<keyword evidence="3" id="KW-1185">Reference proteome</keyword>
<dbReference type="GO" id="GO:0004806">
    <property type="term" value="F:triacylglycerol lipase activity"/>
    <property type="evidence" value="ECO:0007669"/>
    <property type="project" value="TreeGrafter"/>
</dbReference>
<dbReference type="PANTHER" id="PTHR43433">
    <property type="entry name" value="HYDROLASE, ALPHA/BETA FOLD FAMILY PROTEIN"/>
    <property type="match status" value="1"/>
</dbReference>
<proteinExistence type="predicted"/>
<organism evidence="2 3">
    <name type="scientific">Paragemmobacter kunshanensis</name>
    <dbReference type="NCBI Taxonomy" id="2583234"/>
    <lineage>
        <taxon>Bacteria</taxon>
        <taxon>Pseudomonadati</taxon>
        <taxon>Pseudomonadota</taxon>
        <taxon>Alphaproteobacteria</taxon>
        <taxon>Rhodobacterales</taxon>
        <taxon>Paracoccaceae</taxon>
        <taxon>Paragemmobacter</taxon>
    </lineage>
</organism>